<gene>
    <name evidence="2" type="ORF">Tco_0857854</name>
</gene>
<proteinExistence type="predicted"/>
<keyword evidence="3" id="KW-1185">Reference proteome</keyword>
<evidence type="ECO:0000313" key="2">
    <source>
        <dbReference type="EMBL" id="GJT10812.1"/>
    </source>
</evidence>
<comment type="caution">
    <text evidence="2">The sequence shown here is derived from an EMBL/GenBank/DDBJ whole genome shotgun (WGS) entry which is preliminary data.</text>
</comment>
<evidence type="ECO:0000313" key="3">
    <source>
        <dbReference type="Proteomes" id="UP001151760"/>
    </source>
</evidence>
<accession>A0ABQ5BAR9</accession>
<protein>
    <submittedName>
        <fullName evidence="2">Uncharacterized protein</fullName>
    </submittedName>
</protein>
<feature type="coiled-coil region" evidence="1">
    <location>
        <begin position="380"/>
        <end position="425"/>
    </location>
</feature>
<feature type="coiled-coil region" evidence="1">
    <location>
        <begin position="11"/>
        <end position="121"/>
    </location>
</feature>
<keyword evidence="1" id="KW-0175">Coiled coil</keyword>
<evidence type="ECO:0000256" key="1">
    <source>
        <dbReference type="SAM" id="Coils"/>
    </source>
</evidence>
<reference evidence="2" key="2">
    <citation type="submission" date="2022-01" db="EMBL/GenBank/DDBJ databases">
        <authorList>
            <person name="Yamashiro T."/>
            <person name="Shiraishi A."/>
            <person name="Satake H."/>
            <person name="Nakayama K."/>
        </authorList>
    </citation>
    <scope>NUCLEOTIDE SEQUENCE</scope>
</reference>
<sequence>MYMNSWDKLSLESYKEKCEKLEKENKKYIITFSSLYDNDRQYTKKIKEQEDLIDTMSDQLAELNNTIKIQQTTISELKECLLKKDSENEHLKSKVVDFTTVQNLQVQVKELQSKNEHLKSKVVDCSMCQNFQVQVVELKSVNKSLNLSVEELYKARALADDFERKRLIDFCSVESELNNLEKVYKTKESVLLKDIDQKKSQISEHLEKLKISDQEMKQQIILFEEDKQMFLAKNEFLEKVSSSVQKEYNDLLVLNDVLKQRLETKFKFLKHDNSLEKMVETIEKEYESNVSTIFITSSTFESKNLELVKEMGDKVKCFDEEKKAFETKIAKLEKVLAQRVKDFADVKTELSKRTDKFETYFANLEKQNALLKSQLASQNYTSLQKENNDLRTSYNVLKEKYETSCKKLEKENNDLKMHYKRLFDSIKQKKVVSPVFTNSIPKENVSEKIYTDRKYLKKQHSSETFASPNHVKNENSKQAWKRKEIISKPFMYSRDEMFSMRKRDDSVLEEGERSVCSLRQRSIDIAVRHLHGITSQNSESLGLQTTRFTTSNIQEMDMVIEGEALKEYEDSVKYQVSIF</sequence>
<reference evidence="2" key="1">
    <citation type="journal article" date="2022" name="Int. J. Mol. Sci.">
        <title>Draft Genome of Tanacetum Coccineum: Genomic Comparison of Closely Related Tanacetum-Family Plants.</title>
        <authorList>
            <person name="Yamashiro T."/>
            <person name="Shiraishi A."/>
            <person name="Nakayama K."/>
            <person name="Satake H."/>
        </authorList>
    </citation>
    <scope>NUCLEOTIDE SEQUENCE</scope>
</reference>
<name>A0ABQ5BAR9_9ASTR</name>
<organism evidence="2 3">
    <name type="scientific">Tanacetum coccineum</name>
    <dbReference type="NCBI Taxonomy" id="301880"/>
    <lineage>
        <taxon>Eukaryota</taxon>
        <taxon>Viridiplantae</taxon>
        <taxon>Streptophyta</taxon>
        <taxon>Embryophyta</taxon>
        <taxon>Tracheophyta</taxon>
        <taxon>Spermatophyta</taxon>
        <taxon>Magnoliopsida</taxon>
        <taxon>eudicotyledons</taxon>
        <taxon>Gunneridae</taxon>
        <taxon>Pentapetalae</taxon>
        <taxon>asterids</taxon>
        <taxon>campanulids</taxon>
        <taxon>Asterales</taxon>
        <taxon>Asteraceae</taxon>
        <taxon>Asteroideae</taxon>
        <taxon>Anthemideae</taxon>
        <taxon>Anthemidinae</taxon>
        <taxon>Tanacetum</taxon>
    </lineage>
</organism>
<dbReference type="Proteomes" id="UP001151760">
    <property type="component" value="Unassembled WGS sequence"/>
</dbReference>
<dbReference type="EMBL" id="BQNB010013017">
    <property type="protein sequence ID" value="GJT10812.1"/>
    <property type="molecule type" value="Genomic_DNA"/>
</dbReference>